<dbReference type="EMBL" id="BRVO01000002">
    <property type="protein sequence ID" value="GLB49470.1"/>
    <property type="molecule type" value="Genomic_DNA"/>
</dbReference>
<dbReference type="Gene3D" id="3.40.50.2000">
    <property type="entry name" value="Glycogen Phosphorylase B"/>
    <property type="match status" value="2"/>
</dbReference>
<dbReference type="GO" id="GO:0016740">
    <property type="term" value="F:transferase activity"/>
    <property type="evidence" value="ECO:0007669"/>
    <property type="project" value="UniProtKB-KW"/>
</dbReference>
<sequence>MQKVLIITYYWPPAGGPGVQRWLKFVKYFRYFDIEPIVYIPENPTYPMTDTTFVKDVPEDITIIKGAIFEPYAFANVFSKNKTKTISSGIISTKKQSVTEKVLLWIRGNLFIPDARKFWVKPSVTYLSEYIKENHIETIVTTGPPHSVHLIGMQLKEKIGVKWLADFRDPWTSIGYHSKLKLTKKSQRKHKELESKVLNNASAISVTSFTTKDEFSKLTNTPIAVITNGYDNEKVKNNKLNNNFTLSHIGSLLSGRNPKVLWSILKELCDTIDSFKNDLEITLAGKVSEEIIDSITKFGLTDNVVLKGYLSHEDALILQRESQVLLLLEINSEETKGIIPGKLFEYIISKRPILAIGPEEWDAARIISNTKTGNTFNYSEEQKIKETILAYYNLYKKNELFVTSTNVEVYSRKNLTQHMASLLKSL</sequence>
<name>A0ABQ5MJ76_9FLAO</name>
<protein>
    <submittedName>
        <fullName evidence="1">Glycosyl transferase family 1</fullName>
    </submittedName>
</protein>
<accession>A0ABQ5MJ76</accession>
<gene>
    <name evidence="1" type="ORF">Y10_18380</name>
</gene>
<organism evidence="1 2">
    <name type="scientific">Neptunitalea lumnitzerae</name>
    <dbReference type="NCBI Taxonomy" id="2965509"/>
    <lineage>
        <taxon>Bacteria</taxon>
        <taxon>Pseudomonadati</taxon>
        <taxon>Bacteroidota</taxon>
        <taxon>Flavobacteriia</taxon>
        <taxon>Flavobacteriales</taxon>
        <taxon>Flavobacteriaceae</taxon>
        <taxon>Neptunitalea</taxon>
    </lineage>
</organism>
<reference evidence="1" key="1">
    <citation type="submission" date="2022-07" db="EMBL/GenBank/DDBJ databases">
        <title>Taxonomy of Novel Oxalotrophic and Methylotrophic Bacteria.</title>
        <authorList>
            <person name="Sahin N."/>
            <person name="Tani A."/>
        </authorList>
    </citation>
    <scope>NUCLEOTIDE SEQUENCE</scope>
    <source>
        <strain evidence="1">Y10</strain>
    </source>
</reference>
<dbReference type="SUPFAM" id="SSF53756">
    <property type="entry name" value="UDP-Glycosyltransferase/glycogen phosphorylase"/>
    <property type="match status" value="1"/>
</dbReference>
<evidence type="ECO:0000313" key="1">
    <source>
        <dbReference type="EMBL" id="GLB49470.1"/>
    </source>
</evidence>
<keyword evidence="1" id="KW-0808">Transferase</keyword>
<dbReference type="Proteomes" id="UP001143543">
    <property type="component" value="Unassembled WGS sequence"/>
</dbReference>
<proteinExistence type="predicted"/>
<comment type="caution">
    <text evidence="1">The sequence shown here is derived from an EMBL/GenBank/DDBJ whole genome shotgun (WGS) entry which is preliminary data.</text>
</comment>
<evidence type="ECO:0000313" key="2">
    <source>
        <dbReference type="Proteomes" id="UP001143543"/>
    </source>
</evidence>
<dbReference type="RefSeq" id="WP_281765103.1">
    <property type="nucleotide sequence ID" value="NZ_BRVO01000002.1"/>
</dbReference>
<keyword evidence="2" id="KW-1185">Reference proteome</keyword>